<dbReference type="PANTHER" id="PTHR33112">
    <property type="entry name" value="DOMAIN PROTEIN, PUTATIVE-RELATED"/>
    <property type="match status" value="1"/>
</dbReference>
<dbReference type="Pfam" id="PF06985">
    <property type="entry name" value="HET"/>
    <property type="match status" value="1"/>
</dbReference>
<gene>
    <name evidence="2" type="ORF">SAMD00023353_4300050</name>
</gene>
<accession>A0A1S8A987</accession>
<dbReference type="STRING" id="77044.A0A1S8A987"/>
<dbReference type="AlphaFoldDB" id="A0A1S8A987"/>
<reference evidence="2" key="1">
    <citation type="submission" date="2016-03" db="EMBL/GenBank/DDBJ databases">
        <title>Draft genome sequence of Rosellinia necatrix.</title>
        <authorList>
            <person name="Kanematsu S."/>
        </authorList>
    </citation>
    <scope>NUCLEOTIDE SEQUENCE [LARGE SCALE GENOMIC DNA]</scope>
    <source>
        <strain evidence="2">W97</strain>
    </source>
</reference>
<evidence type="ECO:0000313" key="2">
    <source>
        <dbReference type="EMBL" id="GAW26676.1"/>
    </source>
</evidence>
<proteinExistence type="predicted"/>
<evidence type="ECO:0000313" key="3">
    <source>
        <dbReference type="Proteomes" id="UP000054516"/>
    </source>
</evidence>
<sequence length="550" mass="61210">MPSRFLDVANPNAMDRVFLMIRGEDTPAGVQYVALSHCWGKVKTIHTTRSSVDLHRSGIDIQALPQTFQDAIQTTRALGLRYMWIDSLCIVQDDARDWEAEAARMADVYRNAHLVLGATRADADVAGFLGPRPTPTHSTALGAFRLTLLPPLLERWTQGADLVGADPLSARAWCLQERYLARRMLHYGTVQAGWECAELRASEDGDAILDQGDRLFRVLQTANTGVSVFGQVVSSVWANADSLLRSESRHKYSGWYELVSHYSAREITKDTDRLPALLGIASALKVVTGDDYLYGAWHGGLLEGLTWCPSAKGGLSRPEKPIAPSWSWASVKGKVEFPIYAWYELCESDTEQTALIPVARYTIQDASRGIIRLQAPIVRVATRRPRQGHVNTPDDPTSDFREYLVTDTVFQLYPRQYGDPTGCAWWLEGAFDTRPDSDSRDDELHVAFLTRLPYVQANRIYEQVLGLVIRKSSNSTSYERLGFVDSWVQETRGNMVSMVEGPDKLFAEVHGSKHPLQRVSDVLHAAIAEIELAQETTGGEGRNPASSTDD</sequence>
<dbReference type="PANTHER" id="PTHR33112:SF16">
    <property type="entry name" value="HETEROKARYON INCOMPATIBILITY DOMAIN-CONTAINING PROTEIN"/>
    <property type="match status" value="1"/>
</dbReference>
<dbReference type="EMBL" id="DF977488">
    <property type="protein sequence ID" value="GAW26676.1"/>
    <property type="molecule type" value="Genomic_DNA"/>
</dbReference>
<dbReference type="InterPro" id="IPR010730">
    <property type="entry name" value="HET"/>
</dbReference>
<feature type="domain" description="Heterokaryon incompatibility" evidence="1">
    <location>
        <begin position="32"/>
        <end position="177"/>
    </location>
</feature>
<dbReference type="OrthoDB" id="47007at2759"/>
<evidence type="ECO:0000259" key="1">
    <source>
        <dbReference type="Pfam" id="PF06985"/>
    </source>
</evidence>
<dbReference type="Proteomes" id="UP000054516">
    <property type="component" value="Unassembled WGS sequence"/>
</dbReference>
<name>A0A1S8A987_ROSNE</name>
<organism evidence="2">
    <name type="scientific">Rosellinia necatrix</name>
    <name type="common">White root-rot fungus</name>
    <dbReference type="NCBI Taxonomy" id="77044"/>
    <lineage>
        <taxon>Eukaryota</taxon>
        <taxon>Fungi</taxon>
        <taxon>Dikarya</taxon>
        <taxon>Ascomycota</taxon>
        <taxon>Pezizomycotina</taxon>
        <taxon>Sordariomycetes</taxon>
        <taxon>Xylariomycetidae</taxon>
        <taxon>Xylariales</taxon>
        <taxon>Xylariaceae</taxon>
        <taxon>Rosellinia</taxon>
    </lineage>
</organism>
<protein>
    <submittedName>
        <fullName evidence="2">Putative HET domain-containing protein</fullName>
    </submittedName>
</protein>
<keyword evidence="3" id="KW-1185">Reference proteome</keyword>